<protein>
    <recommendedName>
        <fullName evidence="1">Helicase C-terminal domain-containing protein</fullName>
    </recommendedName>
</protein>
<evidence type="ECO:0000313" key="2">
    <source>
        <dbReference type="EMBL" id="GGZ71991.1"/>
    </source>
</evidence>
<dbReference type="Pfam" id="PF00271">
    <property type="entry name" value="Helicase_C"/>
    <property type="match status" value="1"/>
</dbReference>
<reference evidence="3" key="1">
    <citation type="journal article" date="2019" name="Int. J. Syst. Evol. Microbiol.">
        <title>The Global Catalogue of Microorganisms (GCM) 10K type strain sequencing project: providing services to taxonomists for standard genome sequencing and annotation.</title>
        <authorList>
            <consortium name="The Broad Institute Genomics Platform"/>
            <consortium name="The Broad Institute Genome Sequencing Center for Infectious Disease"/>
            <person name="Wu L."/>
            <person name="Ma J."/>
        </authorList>
    </citation>
    <scope>NUCLEOTIDE SEQUENCE [LARGE SCALE GENOMIC DNA]</scope>
    <source>
        <strain evidence="3">KCTC 22558</strain>
    </source>
</reference>
<sequence>MTDQQKATSAELAKAVHWLQRKVVADARGDDCSTSDKQPSSLFWLGRLAPEADIAKADDDRQERLAPCAVGLRLRPHGKGPWVFEVQAFMRSWSKAGKTADWAKSPQVAVQGTISSEAGQTSQRFLEKELRAALREASGRNDLSAVFEVTVEQRAGQDELVVLLVNTSEGSGKSDTDRNLYEVSFRVRGLSTDPFQLDGLPDAFRYDRELPAIGLNCAVRQDGEYLNTDDVPEAPRPRPVFVPPGLDEALLSFEALAKDPLMTAEALYEAHRQWGQLHWADSVLSGRASKENWSTEMRSAAARGAEAFAEENERLARGYQLLVSDHGLRRAFCLMNEAMVISARGKYSGWRAFQLGFLLANLSCLTDQADTEIVDIVWFATGGGKTETYLGLLVTAMLHDRMRGKESGITAWSRFPLRMLSLQQTQRFADAIAAAELTRRKYGIGGDSFSLGFFVGQGATPNAISPEPKDGDPSPYEEETLRRFKVLDKCPFCREPGVSISFDLKTWTLRHECGSEACPWTERALPFYVVDEEIYRFLPTVVVGTLDKAASIGMQAAMRGFVGSPLGRCTQPGHGFTYAPRSKRPQGCLVPDCKHKVEPVVCGEELFAPTLRLQDELHLLRDSLGAVDAHYEALYDHLSQRLSGRRPKILGSSATLAGYERQVRTLYLRAARVFPQPGPAPGLGFWSSDGKDLMRHYIALAPRGVTVEHAVDRILTVLQRSIRGLAADPVSVCADIGVPSSLAPQIVDLYGTDVVYGNTLRDLDALSRSAETQILVEGPVNQRSLTGRSPFEEVRKTLDDLEKPAEAFDDRVHVVMASSMMSHGVDIDRLNVMAMVGFPLGTAEFIQATARVGRRYPGLVILIPKMGRERDAGIYRTFPKFVEHSDRLVDPIPITRRSRRVLQRTLPGLELGRILMLEEPVAGKALTLPRALHKYRTGSQFDPDVEVSEIVDALGLTGPLDDALRKDIANWLDVFQRNVADPPADVIFTGQASPGQGPMRSLRDVEEAVPIYGKEDSL</sequence>
<feature type="domain" description="Helicase C-terminal" evidence="1">
    <location>
        <begin position="745"/>
        <end position="900"/>
    </location>
</feature>
<keyword evidence="3" id="KW-1185">Reference proteome</keyword>
<name>A0ABQ3C7S5_9GAMM</name>
<dbReference type="Gene3D" id="3.40.50.300">
    <property type="entry name" value="P-loop containing nucleotide triphosphate hydrolases"/>
    <property type="match status" value="1"/>
</dbReference>
<dbReference type="RefSeq" id="WP_189451060.1">
    <property type="nucleotide sequence ID" value="NZ_BMXY01000005.1"/>
</dbReference>
<proteinExistence type="predicted"/>
<dbReference type="EMBL" id="BMXY01000005">
    <property type="protein sequence ID" value="GGZ71991.1"/>
    <property type="molecule type" value="Genomic_DNA"/>
</dbReference>
<dbReference type="InterPro" id="IPR001650">
    <property type="entry name" value="Helicase_C-like"/>
</dbReference>
<evidence type="ECO:0000259" key="1">
    <source>
        <dbReference type="PROSITE" id="PS51194"/>
    </source>
</evidence>
<organism evidence="2 3">
    <name type="scientific">Cognatilysobacter xinjiangensis</name>
    <dbReference type="NCBI Taxonomy" id="546892"/>
    <lineage>
        <taxon>Bacteria</taxon>
        <taxon>Pseudomonadati</taxon>
        <taxon>Pseudomonadota</taxon>
        <taxon>Gammaproteobacteria</taxon>
        <taxon>Lysobacterales</taxon>
        <taxon>Lysobacteraceae</taxon>
        <taxon>Cognatilysobacter</taxon>
    </lineage>
</organism>
<evidence type="ECO:0000313" key="3">
    <source>
        <dbReference type="Proteomes" id="UP000643403"/>
    </source>
</evidence>
<dbReference type="InterPro" id="IPR027417">
    <property type="entry name" value="P-loop_NTPase"/>
</dbReference>
<comment type="caution">
    <text evidence="2">The sequence shown here is derived from an EMBL/GenBank/DDBJ whole genome shotgun (WGS) entry which is preliminary data.</text>
</comment>
<dbReference type="CDD" id="cd18785">
    <property type="entry name" value="SF2_C"/>
    <property type="match status" value="1"/>
</dbReference>
<dbReference type="SUPFAM" id="SSF52540">
    <property type="entry name" value="P-loop containing nucleoside triphosphate hydrolases"/>
    <property type="match status" value="1"/>
</dbReference>
<gene>
    <name evidence="2" type="ORF">GCM10008101_27780</name>
</gene>
<accession>A0ABQ3C7S5</accession>
<dbReference type="PROSITE" id="PS51194">
    <property type="entry name" value="HELICASE_CTER"/>
    <property type="match status" value="1"/>
</dbReference>
<dbReference type="Proteomes" id="UP000643403">
    <property type="component" value="Unassembled WGS sequence"/>
</dbReference>